<feature type="region of interest" description="Disordered" evidence="1">
    <location>
        <begin position="1"/>
        <end position="22"/>
    </location>
</feature>
<evidence type="ECO:0000313" key="3">
    <source>
        <dbReference type="Proteomes" id="UP000054837"/>
    </source>
</evidence>
<dbReference type="InterPro" id="IPR010428">
    <property type="entry name" value="Zincin_1"/>
</dbReference>
<dbReference type="EMBL" id="LQBL01000028">
    <property type="protein sequence ID" value="KUG53679.1"/>
    <property type="molecule type" value="Genomic_DNA"/>
</dbReference>
<feature type="compositionally biased region" description="Basic residues" evidence="1">
    <location>
        <begin position="1"/>
        <end position="11"/>
    </location>
</feature>
<dbReference type="Pfam" id="PF06262">
    <property type="entry name" value="Zincin_1"/>
    <property type="match status" value="1"/>
</dbReference>
<dbReference type="STRING" id="767452.AVL62_02600"/>
<sequence length="128" mass="14396">MSRHRDRRGHGMRGPLARPGVPVMRTRRDRFDELVLDAAETLERRLDAPLGVELAVEEVPPSDPAPWEHGIALGRLFPAERGVPARLVVYRRPVEHRAVDETELASLVTEVVVEQVARMLGRDPDDLV</sequence>
<proteinExistence type="predicted"/>
<accession>A0A0W8I616</accession>
<dbReference type="Proteomes" id="UP000054837">
    <property type="component" value="Unassembled WGS sequence"/>
</dbReference>
<evidence type="ECO:0000256" key="1">
    <source>
        <dbReference type="SAM" id="MobiDB-lite"/>
    </source>
</evidence>
<dbReference type="RefSeq" id="WP_058891687.1">
    <property type="nucleotide sequence ID" value="NZ_LQBL01000028.1"/>
</dbReference>
<evidence type="ECO:0000313" key="2">
    <source>
        <dbReference type="EMBL" id="KUG53679.1"/>
    </source>
</evidence>
<gene>
    <name evidence="2" type="ORF">AVL62_02600</name>
</gene>
<organism evidence="2 3">
    <name type="scientific">Serinicoccus chungangensis</name>
    <dbReference type="NCBI Taxonomy" id="767452"/>
    <lineage>
        <taxon>Bacteria</taxon>
        <taxon>Bacillati</taxon>
        <taxon>Actinomycetota</taxon>
        <taxon>Actinomycetes</taxon>
        <taxon>Micrococcales</taxon>
        <taxon>Ornithinimicrobiaceae</taxon>
        <taxon>Serinicoccus</taxon>
    </lineage>
</organism>
<comment type="caution">
    <text evidence="2">The sequence shown here is derived from an EMBL/GenBank/DDBJ whole genome shotgun (WGS) entry which is preliminary data.</text>
</comment>
<dbReference type="Gene3D" id="3.30.2010.20">
    <property type="match status" value="1"/>
</dbReference>
<dbReference type="InterPro" id="IPR038555">
    <property type="entry name" value="Zincin_1_sf"/>
</dbReference>
<dbReference type="SUPFAM" id="SSF55486">
    <property type="entry name" value="Metalloproteases ('zincins'), catalytic domain"/>
    <property type="match status" value="1"/>
</dbReference>
<dbReference type="OrthoDB" id="4966605at2"/>
<protein>
    <submittedName>
        <fullName evidence="2">Peptidase</fullName>
    </submittedName>
</protein>
<dbReference type="AlphaFoldDB" id="A0A0W8I616"/>
<keyword evidence="3" id="KW-1185">Reference proteome</keyword>
<reference evidence="2 3" key="1">
    <citation type="submission" date="2015-12" db="EMBL/GenBank/DDBJ databases">
        <title>Serinicoccus chungangenesis strain CD08_5 genome sequencing and assembly.</title>
        <authorList>
            <person name="Chander A.M."/>
            <person name="Kaur G."/>
            <person name="Nair G.R."/>
            <person name="Dhawan D.K."/>
            <person name="Kochhar R.K."/>
            <person name="Mayilraj S."/>
            <person name="Bhadada S.K."/>
        </authorList>
    </citation>
    <scope>NUCLEOTIDE SEQUENCE [LARGE SCALE GENOMIC DNA]</scope>
    <source>
        <strain evidence="2 3">CD08_5</strain>
    </source>
</reference>
<dbReference type="CDD" id="cd12954">
    <property type="entry name" value="MMP_TTHA0227_like_1"/>
    <property type="match status" value="1"/>
</dbReference>
<name>A0A0W8I616_9MICO</name>